<proteinExistence type="predicted"/>
<feature type="domain" description="DUF3475" evidence="2">
    <location>
        <begin position="33"/>
        <end position="88"/>
    </location>
</feature>
<dbReference type="PANTHER" id="PTHR31371">
    <property type="entry name" value="BNAC09G50660D PROTEIN"/>
    <property type="match status" value="1"/>
</dbReference>
<dbReference type="PANTHER" id="PTHR31371:SF4">
    <property type="entry name" value="DUF668 DOMAIN-CONTAINING PROTEIN"/>
    <property type="match status" value="1"/>
</dbReference>
<dbReference type="Pfam" id="PF11961">
    <property type="entry name" value="DUF3475"/>
    <property type="match status" value="1"/>
</dbReference>
<sequence length="585" mass="66763">MRGKTRAEMLLKGLWKNSRKSTVTGTEKSGIGILSFEVASLMSKLVNIWQCLEDRQILRLREEIVTSLGIQLFISEDDYYLMDLAFLEVMENVGCVARAVVLLGKRCADPTYHHLKQVFDDSVEIDLNCCVWEYRLKKMERKVKKMERFVVATSQLQQELDVLAEHEQALRRMRANPDSSRVKLLEFQHKVTWQRQEVKNLREMSPWCRTYDYTVRLLLRSIFTIVARIKFVCGINQKGAVEEISSSTQISDKCLVRNNSLSALMQSSVHPSENNLSVFNSCQLGRSLSNLGLAGEKNRSNYRKLNSWQNTSIFGGKQQLTKTVRFSQVGPFKVCMTGCDSPVVESFIASGSDNLRSDGTSHKGFEKLKNTKPLPLSFCSTLTAKVFFLNFKHKLLHAPLSTLGYAALTLHYANIVILIEKLVSSPHLISLDARDDLYNMLPTSIRTSLRAKLKVFTKSSASSTYDATFAAEWRLTLSTILDWLSPLAHNTIKWYSERNFEKQHMTSGKHVLLVQTLYFADQAKTEATITELLMGLNYLSRFYKEVNEKPFLDSSCKRASDVFVFHTKYFREHDQSHDIDAAQAS</sequence>
<dbReference type="InterPro" id="IPR007700">
    <property type="entry name" value="DUF668"/>
</dbReference>
<reference evidence="3 4" key="1">
    <citation type="submission" date="2024-11" db="EMBL/GenBank/DDBJ databases">
        <title>A near-complete genome assembly of Cinchona calisaya.</title>
        <authorList>
            <person name="Lian D.C."/>
            <person name="Zhao X.W."/>
            <person name="Wei L."/>
        </authorList>
    </citation>
    <scope>NUCLEOTIDE SEQUENCE [LARGE SCALE GENOMIC DNA]</scope>
    <source>
        <tissue evidence="3">Nenye</tissue>
    </source>
</reference>
<dbReference type="Proteomes" id="UP001630127">
    <property type="component" value="Unassembled WGS sequence"/>
</dbReference>
<dbReference type="InterPro" id="IPR021864">
    <property type="entry name" value="DUF3475"/>
</dbReference>
<gene>
    <name evidence="3" type="ORF">ACH5RR_004629</name>
</gene>
<dbReference type="EMBL" id="JBJUIK010000002">
    <property type="protein sequence ID" value="KAL3536168.1"/>
    <property type="molecule type" value="Genomic_DNA"/>
</dbReference>
<evidence type="ECO:0000313" key="3">
    <source>
        <dbReference type="EMBL" id="KAL3536168.1"/>
    </source>
</evidence>
<evidence type="ECO:0000259" key="1">
    <source>
        <dbReference type="Pfam" id="PF05003"/>
    </source>
</evidence>
<accession>A0ABD3AY64</accession>
<feature type="domain" description="DUF668" evidence="1">
    <location>
        <begin position="402"/>
        <end position="493"/>
    </location>
</feature>
<dbReference type="Pfam" id="PF05003">
    <property type="entry name" value="DUF668"/>
    <property type="match status" value="1"/>
</dbReference>
<protein>
    <recommendedName>
        <fullName evidence="5">DUF668 domain-containing protein</fullName>
    </recommendedName>
</protein>
<evidence type="ECO:0008006" key="5">
    <source>
        <dbReference type="Google" id="ProtNLM"/>
    </source>
</evidence>
<evidence type="ECO:0000313" key="4">
    <source>
        <dbReference type="Proteomes" id="UP001630127"/>
    </source>
</evidence>
<comment type="caution">
    <text evidence="3">The sequence shown here is derived from an EMBL/GenBank/DDBJ whole genome shotgun (WGS) entry which is preliminary data.</text>
</comment>
<keyword evidence="4" id="KW-1185">Reference proteome</keyword>
<organism evidence="3 4">
    <name type="scientific">Cinchona calisaya</name>
    <dbReference type="NCBI Taxonomy" id="153742"/>
    <lineage>
        <taxon>Eukaryota</taxon>
        <taxon>Viridiplantae</taxon>
        <taxon>Streptophyta</taxon>
        <taxon>Embryophyta</taxon>
        <taxon>Tracheophyta</taxon>
        <taxon>Spermatophyta</taxon>
        <taxon>Magnoliopsida</taxon>
        <taxon>eudicotyledons</taxon>
        <taxon>Gunneridae</taxon>
        <taxon>Pentapetalae</taxon>
        <taxon>asterids</taxon>
        <taxon>lamiids</taxon>
        <taxon>Gentianales</taxon>
        <taxon>Rubiaceae</taxon>
        <taxon>Cinchonoideae</taxon>
        <taxon>Cinchoneae</taxon>
        <taxon>Cinchona</taxon>
    </lineage>
</organism>
<dbReference type="AlphaFoldDB" id="A0ABD3AY64"/>
<evidence type="ECO:0000259" key="2">
    <source>
        <dbReference type="Pfam" id="PF11961"/>
    </source>
</evidence>
<name>A0ABD3AY64_9GENT</name>